<dbReference type="InterPro" id="IPR015802">
    <property type="entry name" value="Cu_amine_oxidase_N3"/>
</dbReference>
<comment type="cofactor">
    <cofactor evidence="1">
        <name>Cu cation</name>
        <dbReference type="ChEBI" id="CHEBI:23378"/>
    </cofactor>
</comment>
<evidence type="ECO:0000256" key="2">
    <source>
        <dbReference type="ARBA" id="ARBA00001936"/>
    </source>
</evidence>
<dbReference type="InterPro" id="IPR049948">
    <property type="entry name" value="Cu_Am_ox_TPQ-bd"/>
</dbReference>
<dbReference type="Gene3D" id="3.10.450.40">
    <property type="match status" value="2"/>
</dbReference>
<gene>
    <name evidence="14" type="ORF">METZ01_LOCUS25326</name>
</gene>
<evidence type="ECO:0000256" key="7">
    <source>
        <dbReference type="ARBA" id="ARBA00022772"/>
    </source>
</evidence>
<comment type="cofactor">
    <cofactor evidence="3">
        <name>Zn(2+)</name>
        <dbReference type="ChEBI" id="CHEBI:29105"/>
    </cofactor>
</comment>
<evidence type="ECO:0000259" key="13">
    <source>
        <dbReference type="Pfam" id="PF21994"/>
    </source>
</evidence>
<dbReference type="AlphaFoldDB" id="A0A381PZJ3"/>
<dbReference type="NCBIfam" id="NF008559">
    <property type="entry name" value="PRK11504.1"/>
    <property type="match status" value="1"/>
</dbReference>
<dbReference type="GO" id="GO:0048038">
    <property type="term" value="F:quinone binding"/>
    <property type="evidence" value="ECO:0007669"/>
    <property type="project" value="InterPro"/>
</dbReference>
<sequence length="630" mass="70546">MHPLSMMTAEEIETGIEVLRDSGRIDDSSTFHGCCIYEPAKEEVAAWQTGDPVDRRLDLVVRHHGEVYETTVSISRGEVDRWEMIPDVVPRVGFVELFKVMGACGSDPGFQEALKKRGITDSSTVQIDPWPTGDYGFEFENGRRVQRCIAFHRPTPNDNGYAYPVDGLMVHVDVDTLEVLHIEDFGQWPMATERGNYDVDSVVSDYGPMREDLRPVEITQPEGVSFSVEDNEICWQKWRFRMVVDDTEGLVLHRIAYTQDGVERPVIDRASLAEMVVPYGDTRPSQAFKHALDSGEYGLGMTANSLTLGCDCVGEIVYLDAVQLLDDGSVVTTGNAICIHEEDFGIGWKHTDMLTEEVEVRRSRRLVVSTISTVGNYEYGFFWYFHLDGSIKLEIKLTGILTTRAHGEGDDLTFARQIAPNVSAPIHQHLFCMRLDMAIDGNANNVVEVNTEALPPGPENPYNTAFAARETLLTSEHSAMRETNSSSSRYWRIEHSEKTNRLGRPTAYRLLPSSTPTMFASADSPHAQRAAFAKHNLWVTPTVGSERYAAGDYPTQRNAGQGLPGYTSEDRSVCDTDVTIWHSFGLTHDVRIEDYPVMPTEYTGFMLVPDGFFERNPAIDVPPNNADHCH</sequence>
<dbReference type="GO" id="GO:0005507">
    <property type="term" value="F:copper ion binding"/>
    <property type="evidence" value="ECO:0007669"/>
    <property type="project" value="InterPro"/>
</dbReference>
<keyword evidence="7" id="KW-0801">TPQ</keyword>
<dbReference type="InterPro" id="IPR016182">
    <property type="entry name" value="Cu_amine_oxidase_N-reg"/>
</dbReference>
<name>A0A381PZJ3_9ZZZZ</name>
<keyword evidence="6" id="KW-0479">Metal-binding</keyword>
<evidence type="ECO:0000259" key="11">
    <source>
        <dbReference type="Pfam" id="PF01179"/>
    </source>
</evidence>
<evidence type="ECO:0000256" key="10">
    <source>
        <dbReference type="ARBA" id="ARBA00023211"/>
    </source>
</evidence>
<dbReference type="PANTHER" id="PTHR10638:SF86">
    <property type="entry name" value="COPPER AMINE OXIDASE 1-RELATED"/>
    <property type="match status" value="1"/>
</dbReference>
<evidence type="ECO:0000256" key="4">
    <source>
        <dbReference type="ARBA" id="ARBA00007983"/>
    </source>
</evidence>
<feature type="domain" description="Copper amine oxidase catalytic" evidence="11">
    <location>
        <begin position="217"/>
        <end position="619"/>
    </location>
</feature>
<dbReference type="GO" id="GO:0008131">
    <property type="term" value="F:primary methylamine oxidase activity"/>
    <property type="evidence" value="ECO:0007669"/>
    <property type="project" value="InterPro"/>
</dbReference>
<dbReference type="Gene3D" id="2.70.98.20">
    <property type="entry name" value="Copper amine oxidase, catalytic domain"/>
    <property type="match status" value="1"/>
</dbReference>
<keyword evidence="9" id="KW-0186">Copper</keyword>
<dbReference type="SUPFAM" id="SSF49998">
    <property type="entry name" value="Amine oxidase catalytic domain"/>
    <property type="match status" value="1"/>
</dbReference>
<comment type="cofactor">
    <cofactor evidence="2">
        <name>Mn(2+)</name>
        <dbReference type="ChEBI" id="CHEBI:29035"/>
    </cofactor>
</comment>
<dbReference type="Pfam" id="PF02728">
    <property type="entry name" value="Cu_amine_oxidN3"/>
    <property type="match status" value="1"/>
</dbReference>
<evidence type="ECO:0000256" key="3">
    <source>
        <dbReference type="ARBA" id="ARBA00001947"/>
    </source>
</evidence>
<evidence type="ECO:0000256" key="6">
    <source>
        <dbReference type="ARBA" id="ARBA00022723"/>
    </source>
</evidence>
<dbReference type="PROSITE" id="PS01164">
    <property type="entry name" value="COPPER_AMINE_OXID_1"/>
    <property type="match status" value="1"/>
</dbReference>
<evidence type="ECO:0000256" key="5">
    <source>
        <dbReference type="ARBA" id="ARBA00011738"/>
    </source>
</evidence>
<keyword evidence="8" id="KW-0560">Oxidoreductase</keyword>
<accession>A0A381PZJ3</accession>
<proteinExistence type="inferred from homology"/>
<dbReference type="EMBL" id="UINC01001150">
    <property type="protein sequence ID" value="SUZ72472.1"/>
    <property type="molecule type" value="Genomic_DNA"/>
</dbReference>
<reference evidence="14" key="1">
    <citation type="submission" date="2018-05" db="EMBL/GenBank/DDBJ databases">
        <authorList>
            <person name="Lanie J.A."/>
            <person name="Ng W.-L."/>
            <person name="Kazmierczak K.M."/>
            <person name="Andrzejewski T.M."/>
            <person name="Davidsen T.M."/>
            <person name="Wayne K.J."/>
            <person name="Tettelin H."/>
            <person name="Glass J.I."/>
            <person name="Rusch D."/>
            <person name="Podicherti R."/>
            <person name="Tsui H.-C.T."/>
            <person name="Winkler M.E."/>
        </authorList>
    </citation>
    <scope>NUCLEOTIDE SEQUENCE</scope>
</reference>
<comment type="similarity">
    <text evidence="4">Belongs to the copper/topaquinone oxidase family.</text>
</comment>
<dbReference type="InterPro" id="IPR054157">
    <property type="entry name" value="AGAO-like_N2"/>
</dbReference>
<comment type="subunit">
    <text evidence="5">Homodimer.</text>
</comment>
<feature type="domain" description="AGAO-like N2" evidence="13">
    <location>
        <begin position="8"/>
        <end position="80"/>
    </location>
</feature>
<dbReference type="SUPFAM" id="SSF54416">
    <property type="entry name" value="Amine oxidase N-terminal region"/>
    <property type="match status" value="2"/>
</dbReference>
<keyword evidence="10" id="KW-0464">Manganese</keyword>
<protein>
    <recommendedName>
        <fullName evidence="15">Amine oxidase</fullName>
    </recommendedName>
</protein>
<dbReference type="Pfam" id="PF01179">
    <property type="entry name" value="Cu_amine_oxid"/>
    <property type="match status" value="1"/>
</dbReference>
<dbReference type="GO" id="GO:0009308">
    <property type="term" value="P:amine metabolic process"/>
    <property type="evidence" value="ECO:0007669"/>
    <property type="project" value="InterPro"/>
</dbReference>
<feature type="domain" description="Copper amine oxidase N3-terminal" evidence="12">
    <location>
        <begin position="92"/>
        <end position="186"/>
    </location>
</feature>
<dbReference type="InterPro" id="IPR000269">
    <property type="entry name" value="Cu_amine_oxidase"/>
</dbReference>
<evidence type="ECO:0008006" key="15">
    <source>
        <dbReference type="Google" id="ProtNLM"/>
    </source>
</evidence>
<evidence type="ECO:0000259" key="12">
    <source>
        <dbReference type="Pfam" id="PF02728"/>
    </source>
</evidence>
<dbReference type="PANTHER" id="PTHR10638">
    <property type="entry name" value="COPPER AMINE OXIDASE"/>
    <property type="match status" value="1"/>
</dbReference>
<organism evidence="14">
    <name type="scientific">marine metagenome</name>
    <dbReference type="NCBI Taxonomy" id="408172"/>
    <lineage>
        <taxon>unclassified sequences</taxon>
        <taxon>metagenomes</taxon>
        <taxon>ecological metagenomes</taxon>
    </lineage>
</organism>
<evidence type="ECO:0000313" key="14">
    <source>
        <dbReference type="EMBL" id="SUZ72472.1"/>
    </source>
</evidence>
<evidence type="ECO:0000256" key="1">
    <source>
        <dbReference type="ARBA" id="ARBA00001935"/>
    </source>
</evidence>
<evidence type="ECO:0000256" key="8">
    <source>
        <dbReference type="ARBA" id="ARBA00023002"/>
    </source>
</evidence>
<dbReference type="InterPro" id="IPR015798">
    <property type="entry name" value="Cu_amine_oxidase_C"/>
</dbReference>
<dbReference type="Pfam" id="PF21994">
    <property type="entry name" value="AGAO-like_N2"/>
    <property type="match status" value="1"/>
</dbReference>
<evidence type="ECO:0000256" key="9">
    <source>
        <dbReference type="ARBA" id="ARBA00023008"/>
    </source>
</evidence>
<dbReference type="InterPro" id="IPR036460">
    <property type="entry name" value="Cu_amine_oxidase_C_sf"/>
</dbReference>